<evidence type="ECO:0000256" key="1">
    <source>
        <dbReference type="ARBA" id="ARBA00001966"/>
    </source>
</evidence>
<comment type="cofactor">
    <cofactor evidence="1">
        <name>[4Fe-4S] cluster</name>
        <dbReference type="ChEBI" id="CHEBI:49883"/>
    </cofactor>
</comment>
<dbReference type="SMART" id="SM00525">
    <property type="entry name" value="FES"/>
    <property type="match status" value="1"/>
</dbReference>
<dbReference type="STRING" id="1121256.SAMN02746089_00484"/>
<dbReference type="InterPro" id="IPR023170">
    <property type="entry name" value="HhH_base_excis_C"/>
</dbReference>
<keyword evidence="4" id="KW-0479">Metal-binding</keyword>
<organism evidence="12 13">
    <name type="scientific">Caldanaerobius fijiensis DSM 17918</name>
    <dbReference type="NCBI Taxonomy" id="1121256"/>
    <lineage>
        <taxon>Bacteria</taxon>
        <taxon>Bacillati</taxon>
        <taxon>Bacillota</taxon>
        <taxon>Clostridia</taxon>
        <taxon>Thermoanaerobacterales</taxon>
        <taxon>Thermoanaerobacteraceae</taxon>
        <taxon>Caldanaerobius</taxon>
    </lineage>
</organism>
<dbReference type="GO" id="GO:0051539">
    <property type="term" value="F:4 iron, 4 sulfur cluster binding"/>
    <property type="evidence" value="ECO:0007669"/>
    <property type="project" value="UniProtKB-KW"/>
</dbReference>
<evidence type="ECO:0000256" key="9">
    <source>
        <dbReference type="ARBA" id="ARBA00023204"/>
    </source>
</evidence>
<dbReference type="Gene3D" id="1.10.1670.10">
    <property type="entry name" value="Helix-hairpin-Helix base-excision DNA repair enzymes (C-terminal)"/>
    <property type="match status" value="1"/>
</dbReference>
<dbReference type="InterPro" id="IPR003651">
    <property type="entry name" value="Endonuclease3_FeS-loop_motif"/>
</dbReference>
<keyword evidence="6" id="KW-0378">Hydrolase</keyword>
<dbReference type="CDD" id="cd00056">
    <property type="entry name" value="ENDO3c"/>
    <property type="match status" value="1"/>
</dbReference>
<keyword evidence="13" id="KW-1185">Reference proteome</keyword>
<dbReference type="SUPFAM" id="SSF48150">
    <property type="entry name" value="DNA-glycosylase"/>
    <property type="match status" value="1"/>
</dbReference>
<comment type="similarity">
    <text evidence="2">Belongs to the Nth/MutY family.</text>
</comment>
<dbReference type="PROSITE" id="PS00764">
    <property type="entry name" value="ENDONUCLEASE_III_1"/>
    <property type="match status" value="1"/>
</dbReference>
<keyword evidence="9" id="KW-0234">DNA repair</keyword>
<dbReference type="InterPro" id="IPR003265">
    <property type="entry name" value="HhH-GPD_domain"/>
</dbReference>
<keyword evidence="10" id="KW-0326">Glycosidase</keyword>
<keyword evidence="7" id="KW-0408">Iron</keyword>
<name>A0A1M4UR08_9THEO</name>
<evidence type="ECO:0000313" key="12">
    <source>
        <dbReference type="EMBL" id="SHE59098.1"/>
    </source>
</evidence>
<dbReference type="InterPro" id="IPR011257">
    <property type="entry name" value="DNA_glycosylase"/>
</dbReference>
<gene>
    <name evidence="12" type="ORF">SAMN02746089_00484</name>
</gene>
<dbReference type="OrthoDB" id="9802365at2"/>
<evidence type="ECO:0000256" key="5">
    <source>
        <dbReference type="ARBA" id="ARBA00022763"/>
    </source>
</evidence>
<evidence type="ECO:0000313" key="13">
    <source>
        <dbReference type="Proteomes" id="UP000184088"/>
    </source>
</evidence>
<keyword evidence="3" id="KW-0004">4Fe-4S</keyword>
<dbReference type="PANTHER" id="PTHR10359">
    <property type="entry name" value="A/G-SPECIFIC ADENINE GLYCOSYLASE/ENDONUCLEASE III"/>
    <property type="match status" value="1"/>
</dbReference>
<dbReference type="RefSeq" id="WP_073341508.1">
    <property type="nucleotide sequence ID" value="NZ_FQVH01000003.1"/>
</dbReference>
<evidence type="ECO:0000256" key="6">
    <source>
        <dbReference type="ARBA" id="ARBA00022801"/>
    </source>
</evidence>
<feature type="domain" description="HhH-GPD" evidence="11">
    <location>
        <begin position="36"/>
        <end position="195"/>
    </location>
</feature>
<dbReference type="Proteomes" id="UP000184088">
    <property type="component" value="Unassembled WGS sequence"/>
</dbReference>
<dbReference type="SMART" id="SM00478">
    <property type="entry name" value="ENDO3c"/>
    <property type="match status" value="1"/>
</dbReference>
<dbReference type="Gene3D" id="1.10.340.30">
    <property type="entry name" value="Hypothetical protein, domain 2"/>
    <property type="match status" value="1"/>
</dbReference>
<sequence length="218" mass="25608">MKKELLHIYDRLYRYFGPQHWWPAESEFEVVVGAILTQSVSWKNVETAIQNLKKEGILTIQGIADVDKGRLAELIKSTLYYNQKAEKLKRFCNHLKENYGCNIFKLFNKEMYDLRAELLSIKGIGKETADSIILYAAKKPIFVVDAYTRRIFHRLGYFREDEDYQSMQDFFMGNLPPDVDMFNEYHALIVAEGKDFCTSRKPKCNACPLSDICKYWRK</sequence>
<accession>A0A1M4UR08</accession>
<keyword evidence="5" id="KW-0227">DNA damage</keyword>
<evidence type="ECO:0000256" key="2">
    <source>
        <dbReference type="ARBA" id="ARBA00008343"/>
    </source>
</evidence>
<dbReference type="EMBL" id="FQVH01000003">
    <property type="protein sequence ID" value="SHE59098.1"/>
    <property type="molecule type" value="Genomic_DNA"/>
</dbReference>
<dbReference type="AlphaFoldDB" id="A0A1M4UR08"/>
<dbReference type="GO" id="GO:0016798">
    <property type="term" value="F:hydrolase activity, acting on glycosyl bonds"/>
    <property type="evidence" value="ECO:0007669"/>
    <property type="project" value="UniProtKB-KW"/>
</dbReference>
<evidence type="ECO:0000259" key="11">
    <source>
        <dbReference type="SMART" id="SM00478"/>
    </source>
</evidence>
<evidence type="ECO:0000256" key="4">
    <source>
        <dbReference type="ARBA" id="ARBA00022723"/>
    </source>
</evidence>
<evidence type="ECO:0000256" key="8">
    <source>
        <dbReference type="ARBA" id="ARBA00023014"/>
    </source>
</evidence>
<dbReference type="PIRSF" id="PIRSF001435">
    <property type="entry name" value="Nth"/>
    <property type="match status" value="1"/>
</dbReference>
<dbReference type="GO" id="GO:0046872">
    <property type="term" value="F:metal ion binding"/>
    <property type="evidence" value="ECO:0007669"/>
    <property type="project" value="UniProtKB-KW"/>
</dbReference>
<proteinExistence type="inferred from homology"/>
<dbReference type="GO" id="GO:0006284">
    <property type="term" value="P:base-excision repair"/>
    <property type="evidence" value="ECO:0007669"/>
    <property type="project" value="InterPro"/>
</dbReference>
<protein>
    <submittedName>
        <fullName evidence="12">DNA-3-methyladenine glycosylase III</fullName>
    </submittedName>
</protein>
<keyword evidence="8" id="KW-0411">Iron-sulfur</keyword>
<evidence type="ECO:0000256" key="7">
    <source>
        <dbReference type="ARBA" id="ARBA00023004"/>
    </source>
</evidence>
<dbReference type="InterPro" id="IPR004035">
    <property type="entry name" value="Endouclease-III_FeS-bd_BS"/>
</dbReference>
<dbReference type="Pfam" id="PF10576">
    <property type="entry name" value="EndIII_4Fe-2S"/>
    <property type="match status" value="1"/>
</dbReference>
<evidence type="ECO:0000256" key="3">
    <source>
        <dbReference type="ARBA" id="ARBA00022485"/>
    </source>
</evidence>
<evidence type="ECO:0000256" key="10">
    <source>
        <dbReference type="ARBA" id="ARBA00023295"/>
    </source>
</evidence>
<dbReference type="Pfam" id="PF00730">
    <property type="entry name" value="HhH-GPD"/>
    <property type="match status" value="1"/>
</dbReference>
<dbReference type="PANTHER" id="PTHR10359:SF19">
    <property type="entry name" value="DNA REPAIR GLYCOSYLASE MJ1434-RELATED"/>
    <property type="match status" value="1"/>
</dbReference>
<dbReference type="GO" id="GO:0140097">
    <property type="term" value="F:catalytic activity, acting on DNA"/>
    <property type="evidence" value="ECO:0007669"/>
    <property type="project" value="UniProtKB-ARBA"/>
</dbReference>
<reference evidence="12 13" key="1">
    <citation type="submission" date="2016-11" db="EMBL/GenBank/DDBJ databases">
        <authorList>
            <person name="Jaros S."/>
            <person name="Januszkiewicz K."/>
            <person name="Wedrychowicz H."/>
        </authorList>
    </citation>
    <scope>NUCLEOTIDE SEQUENCE [LARGE SCALE GENOMIC DNA]</scope>
    <source>
        <strain evidence="12 13">DSM 17918</strain>
    </source>
</reference>